<dbReference type="PROSITE" id="PS50110">
    <property type="entry name" value="RESPONSE_REGULATORY"/>
    <property type="match status" value="2"/>
</dbReference>
<evidence type="ECO:0000256" key="2">
    <source>
        <dbReference type="ARBA" id="ARBA00023015"/>
    </source>
</evidence>
<evidence type="ECO:0000259" key="5">
    <source>
        <dbReference type="PROSITE" id="PS50110"/>
    </source>
</evidence>
<evidence type="ECO:0000256" key="1">
    <source>
        <dbReference type="ARBA" id="ARBA00022553"/>
    </source>
</evidence>
<reference evidence="6 7" key="1">
    <citation type="submission" date="2015-01" db="EMBL/GenBank/DDBJ databases">
        <title>Genome sequencing of Methylobacterium platani JCM14648 type strain.</title>
        <authorList>
            <person name="Chaudhry V."/>
            <person name="Patil P.B."/>
        </authorList>
    </citation>
    <scope>NUCLEOTIDE SEQUENCE [LARGE SCALE GENOMIC DNA]</scope>
    <source>
        <strain evidence="6 7">JCM 14648</strain>
    </source>
</reference>
<sequence length="152" mass="17070">MVDDVQANVKLSEARLSAEYFDVLTASNGAEALQICQRAECDIILLDVMMPGIDGWSVLSALKADPDLTDIPVIMITFVEQRALAASLAASDYVMKPVRWDRFKNVMDRYRPPENAALIIDDDPDTRMRIRKVLERDGWTVNEVENGRDGLN</sequence>
<dbReference type="Proteomes" id="UP000035947">
    <property type="component" value="Unassembled WGS sequence"/>
</dbReference>
<evidence type="ECO:0000256" key="4">
    <source>
        <dbReference type="PROSITE-ProRule" id="PRU00169"/>
    </source>
</evidence>
<keyword evidence="3" id="KW-0804">Transcription</keyword>
<dbReference type="Pfam" id="PF00072">
    <property type="entry name" value="Response_reg"/>
    <property type="match status" value="1"/>
</dbReference>
<feature type="domain" description="Response regulatory" evidence="5">
    <location>
        <begin position="1"/>
        <end position="111"/>
    </location>
</feature>
<accession>A0ABR5GMJ5</accession>
<keyword evidence="2" id="KW-0805">Transcription regulation</keyword>
<organism evidence="6 7">
    <name type="scientific">Methylobacterium platani JCM 14648</name>
    <dbReference type="NCBI Taxonomy" id="1295136"/>
    <lineage>
        <taxon>Bacteria</taxon>
        <taxon>Pseudomonadati</taxon>
        <taxon>Pseudomonadota</taxon>
        <taxon>Alphaproteobacteria</taxon>
        <taxon>Hyphomicrobiales</taxon>
        <taxon>Methylobacteriaceae</taxon>
        <taxon>Methylobacterium</taxon>
    </lineage>
</organism>
<dbReference type="InterPro" id="IPR050595">
    <property type="entry name" value="Bact_response_regulator"/>
</dbReference>
<feature type="domain" description="Response regulatory" evidence="5">
    <location>
        <begin position="116"/>
        <end position="152"/>
    </location>
</feature>
<proteinExistence type="predicted"/>
<dbReference type="PANTHER" id="PTHR44591:SF3">
    <property type="entry name" value="RESPONSE REGULATORY DOMAIN-CONTAINING PROTEIN"/>
    <property type="match status" value="1"/>
</dbReference>
<keyword evidence="1 4" id="KW-0597">Phosphoprotein</keyword>
<protein>
    <recommendedName>
        <fullName evidence="5">Response regulatory domain-containing protein</fullName>
    </recommendedName>
</protein>
<keyword evidence="7" id="KW-1185">Reference proteome</keyword>
<dbReference type="Gene3D" id="3.40.50.2300">
    <property type="match status" value="2"/>
</dbReference>
<dbReference type="PANTHER" id="PTHR44591">
    <property type="entry name" value="STRESS RESPONSE REGULATOR PROTEIN 1"/>
    <property type="match status" value="1"/>
</dbReference>
<gene>
    <name evidence="6" type="ORF">SQ03_31655</name>
</gene>
<dbReference type="EMBL" id="JXOD01000539">
    <property type="protein sequence ID" value="KMO09737.1"/>
    <property type="molecule type" value="Genomic_DNA"/>
</dbReference>
<dbReference type="SMART" id="SM00448">
    <property type="entry name" value="REC"/>
    <property type="match status" value="1"/>
</dbReference>
<feature type="modified residue" description="4-aspartylphosphate" evidence="4">
    <location>
        <position position="47"/>
    </location>
</feature>
<comment type="caution">
    <text evidence="4">Lacks conserved residue(s) required for the propagation of feature annotation.</text>
</comment>
<name>A0ABR5GMJ5_9HYPH</name>
<dbReference type="InterPro" id="IPR001789">
    <property type="entry name" value="Sig_transdc_resp-reg_receiver"/>
</dbReference>
<comment type="caution">
    <text evidence="6">The sequence shown here is derived from an EMBL/GenBank/DDBJ whole genome shotgun (WGS) entry which is preliminary data.</text>
</comment>
<feature type="non-terminal residue" evidence="6">
    <location>
        <position position="152"/>
    </location>
</feature>
<dbReference type="InterPro" id="IPR011006">
    <property type="entry name" value="CheY-like_superfamily"/>
</dbReference>
<evidence type="ECO:0000313" key="6">
    <source>
        <dbReference type="EMBL" id="KMO09737.1"/>
    </source>
</evidence>
<dbReference type="SUPFAM" id="SSF52172">
    <property type="entry name" value="CheY-like"/>
    <property type="match status" value="2"/>
</dbReference>
<evidence type="ECO:0000256" key="3">
    <source>
        <dbReference type="ARBA" id="ARBA00023163"/>
    </source>
</evidence>
<evidence type="ECO:0000313" key="7">
    <source>
        <dbReference type="Proteomes" id="UP000035947"/>
    </source>
</evidence>